<proteinExistence type="predicted"/>
<sequence length="72" mass="8573">MKLTQRIRAMRESWDAYAELSERRALLRRPWEEDILHWSYTQGAWVLHGRTLPPDQRRRYGVTRSGWCAGSG</sequence>
<organism evidence="1 2">
    <name type="scientific">Pseudonocardia eucalypti</name>
    <dbReference type="NCBI Taxonomy" id="648755"/>
    <lineage>
        <taxon>Bacteria</taxon>
        <taxon>Bacillati</taxon>
        <taxon>Actinomycetota</taxon>
        <taxon>Actinomycetes</taxon>
        <taxon>Pseudonocardiales</taxon>
        <taxon>Pseudonocardiaceae</taxon>
        <taxon>Pseudonocardia</taxon>
    </lineage>
</organism>
<evidence type="ECO:0000313" key="1">
    <source>
        <dbReference type="EMBL" id="GAA5157270.1"/>
    </source>
</evidence>
<reference evidence="2" key="1">
    <citation type="journal article" date="2019" name="Int. J. Syst. Evol. Microbiol.">
        <title>The Global Catalogue of Microorganisms (GCM) 10K type strain sequencing project: providing services to taxonomists for standard genome sequencing and annotation.</title>
        <authorList>
            <consortium name="The Broad Institute Genomics Platform"/>
            <consortium name="The Broad Institute Genome Sequencing Center for Infectious Disease"/>
            <person name="Wu L."/>
            <person name="Ma J."/>
        </authorList>
    </citation>
    <scope>NUCLEOTIDE SEQUENCE [LARGE SCALE GENOMIC DNA]</scope>
    <source>
        <strain evidence="2">JCM 18303</strain>
    </source>
</reference>
<keyword evidence="2" id="KW-1185">Reference proteome</keyword>
<gene>
    <name evidence="1" type="ORF">GCM10023321_35280</name>
</gene>
<accession>A0ABP9Q691</accession>
<name>A0ABP9Q691_9PSEU</name>
<dbReference type="EMBL" id="BAABJP010000015">
    <property type="protein sequence ID" value="GAA5157270.1"/>
    <property type="molecule type" value="Genomic_DNA"/>
</dbReference>
<evidence type="ECO:0000313" key="2">
    <source>
        <dbReference type="Proteomes" id="UP001428817"/>
    </source>
</evidence>
<protein>
    <submittedName>
        <fullName evidence="1">Uncharacterized protein</fullName>
    </submittedName>
</protein>
<dbReference type="Proteomes" id="UP001428817">
    <property type="component" value="Unassembled WGS sequence"/>
</dbReference>
<comment type="caution">
    <text evidence="1">The sequence shown here is derived from an EMBL/GenBank/DDBJ whole genome shotgun (WGS) entry which is preliminary data.</text>
</comment>